<evidence type="ECO:0000313" key="3">
    <source>
        <dbReference type="EMBL" id="GGI02285.1"/>
    </source>
</evidence>
<gene>
    <name evidence="4" type="ORF">FF098_017105</name>
    <name evidence="3" type="ORF">GCM10011355_34930</name>
</gene>
<comment type="caution">
    <text evidence="3">The sequence shown here is derived from an EMBL/GenBank/DDBJ whole genome shotgun (WGS) entry which is preliminary data.</text>
</comment>
<evidence type="ECO:0000256" key="2">
    <source>
        <dbReference type="SAM" id="MobiDB-lite"/>
    </source>
</evidence>
<evidence type="ECO:0000256" key="1">
    <source>
        <dbReference type="SAM" id="Coils"/>
    </source>
</evidence>
<protein>
    <submittedName>
        <fullName evidence="3">Uncharacterized protein</fullName>
    </submittedName>
</protein>
<feature type="region of interest" description="Disordered" evidence="2">
    <location>
        <begin position="192"/>
        <end position="212"/>
    </location>
</feature>
<keyword evidence="1" id="KW-0175">Coiled coil</keyword>
<dbReference type="RefSeq" id="WP_155142879.1">
    <property type="nucleotide sequence ID" value="NZ_BMGZ01000006.1"/>
</dbReference>
<reference evidence="3" key="1">
    <citation type="journal article" date="2014" name="Int. J. Syst. Evol. Microbiol.">
        <title>Complete genome sequence of Corynebacterium casei LMG S-19264T (=DSM 44701T), isolated from a smear-ripened cheese.</title>
        <authorList>
            <consortium name="US DOE Joint Genome Institute (JGI-PGF)"/>
            <person name="Walter F."/>
            <person name="Albersmeier A."/>
            <person name="Kalinowski J."/>
            <person name="Ruckert C."/>
        </authorList>
    </citation>
    <scope>NUCLEOTIDE SEQUENCE</scope>
    <source>
        <strain evidence="3">CGMCC 1.14984</strain>
    </source>
</reference>
<feature type="compositionally biased region" description="Polar residues" evidence="2">
    <location>
        <begin position="202"/>
        <end position="212"/>
    </location>
</feature>
<dbReference type="AlphaFoldDB" id="A0A8J3A4J2"/>
<reference evidence="4 6" key="2">
    <citation type="submission" date="2020-02" db="EMBL/GenBank/DDBJ databases">
        <title>Genome sequence of Parvularcula flava strain NH6-79.</title>
        <authorList>
            <person name="Abdul Karim M.H."/>
            <person name="Lam M.Q."/>
            <person name="Chen S.J."/>
            <person name="Yahya A."/>
            <person name="Shahir S."/>
            <person name="Shamsir M.S."/>
            <person name="Chong C.S."/>
        </authorList>
    </citation>
    <scope>NUCLEOTIDE SEQUENCE [LARGE SCALE GENOMIC DNA]</scope>
    <source>
        <strain evidence="4 6">NH6-79</strain>
    </source>
</reference>
<accession>A0A8J3A4J2</accession>
<name>A0A8J3A4J2_9PROT</name>
<evidence type="ECO:0000313" key="4">
    <source>
        <dbReference type="EMBL" id="NHK29629.1"/>
    </source>
</evidence>
<dbReference type="Proteomes" id="UP000818603">
    <property type="component" value="Unassembled WGS sequence"/>
</dbReference>
<dbReference type="EMBL" id="BMGZ01000006">
    <property type="protein sequence ID" value="GGI02285.1"/>
    <property type="molecule type" value="Genomic_DNA"/>
</dbReference>
<keyword evidence="6" id="KW-1185">Reference proteome</keyword>
<dbReference type="Proteomes" id="UP000621856">
    <property type="component" value="Unassembled WGS sequence"/>
</dbReference>
<proteinExistence type="predicted"/>
<reference evidence="3" key="3">
    <citation type="submission" date="2020-09" db="EMBL/GenBank/DDBJ databases">
        <authorList>
            <person name="Sun Q."/>
            <person name="Zhou Y."/>
        </authorList>
    </citation>
    <scope>NUCLEOTIDE SEQUENCE</scope>
    <source>
        <strain evidence="3">CGMCC 1.14984</strain>
    </source>
</reference>
<organism evidence="3 5">
    <name type="scientific">Aquisalinus luteolus</name>
    <dbReference type="NCBI Taxonomy" id="1566827"/>
    <lineage>
        <taxon>Bacteria</taxon>
        <taxon>Pseudomonadati</taxon>
        <taxon>Pseudomonadota</taxon>
        <taxon>Alphaproteobacteria</taxon>
        <taxon>Parvularculales</taxon>
        <taxon>Parvularculaceae</taxon>
        <taxon>Aquisalinus</taxon>
    </lineage>
</organism>
<sequence length="212" mass="23562">MLAEDFAKSVNQEAFDKFNEGLVLAARSGHSTSKSLLTANMAAEVYDTQTDTAKKEKDGDISLQLAIEELRQQQEEQLAALMEEYEMLREQQEAGLKLRKLLADGKFDRDNGEHMRLAALIGVDTDQSNAEMIEDNERQLSAVEKRAKEIEKEISELPEGPEKLEALKSKNHDALLEMGNETSADNELKVEAGEAANKRDNQASNTYSAGMI</sequence>
<feature type="coiled-coil region" evidence="1">
    <location>
        <begin position="64"/>
        <end position="91"/>
    </location>
</feature>
<evidence type="ECO:0000313" key="5">
    <source>
        <dbReference type="Proteomes" id="UP000621856"/>
    </source>
</evidence>
<feature type="compositionally biased region" description="Basic and acidic residues" evidence="2">
    <location>
        <begin position="192"/>
        <end position="201"/>
    </location>
</feature>
<evidence type="ECO:0000313" key="6">
    <source>
        <dbReference type="Proteomes" id="UP000818603"/>
    </source>
</evidence>
<dbReference type="EMBL" id="VCJR02000007">
    <property type="protein sequence ID" value="NHK29629.1"/>
    <property type="molecule type" value="Genomic_DNA"/>
</dbReference>